<dbReference type="InterPro" id="IPR037914">
    <property type="entry name" value="SpoVT-AbrB_sf"/>
</dbReference>
<reference evidence="3 4" key="1">
    <citation type="submission" date="2023-08" db="EMBL/GenBank/DDBJ databases">
        <title>Genome sequence of Thermaerobacter compostii strain Ins1, a spore-forming filamentous bacterium isolated from a deep geothermal reservoir.</title>
        <authorList>
            <person name="Bregnard D."/>
            <person name="Gonzalez D."/>
            <person name="Junier P."/>
        </authorList>
    </citation>
    <scope>NUCLEOTIDE SEQUENCE [LARGE SCALE GENOMIC DNA]</scope>
    <source>
        <strain evidence="3 4">Ins1</strain>
    </source>
</reference>
<dbReference type="GO" id="GO:0003677">
    <property type="term" value="F:DNA binding"/>
    <property type="evidence" value="ECO:0007669"/>
    <property type="project" value="UniProtKB-KW"/>
</dbReference>
<keyword evidence="4" id="KW-1185">Reference proteome</keyword>
<dbReference type="SUPFAM" id="SSF89447">
    <property type="entry name" value="AbrB/MazE/MraZ-like"/>
    <property type="match status" value="1"/>
</dbReference>
<organism evidence="3 4">
    <name type="scientific">Thermaerobacter composti</name>
    <dbReference type="NCBI Taxonomy" id="554949"/>
    <lineage>
        <taxon>Bacteria</taxon>
        <taxon>Bacillati</taxon>
        <taxon>Bacillota</taxon>
        <taxon>Clostridia</taxon>
        <taxon>Eubacteriales</taxon>
        <taxon>Clostridiales Family XVII. Incertae Sedis</taxon>
        <taxon>Thermaerobacter</taxon>
    </lineage>
</organism>
<dbReference type="EMBL" id="CP132508">
    <property type="protein sequence ID" value="WPD20199.1"/>
    <property type="molecule type" value="Genomic_DNA"/>
</dbReference>
<keyword evidence="1 3" id="KW-0238">DNA-binding</keyword>
<dbReference type="PANTHER" id="PTHR36432">
    <property type="match status" value="1"/>
</dbReference>
<dbReference type="NCBIfam" id="TIGR01439">
    <property type="entry name" value="lp_hng_hel_AbrB"/>
    <property type="match status" value="1"/>
</dbReference>
<feature type="domain" description="SpoVT-AbrB" evidence="2">
    <location>
        <begin position="5"/>
        <end position="51"/>
    </location>
</feature>
<sequence>MRATGIVRRIDELGRLVLPAQLRRNLGITPGSYVAFAVDEGGSIILQPVQDATLDPKIRAIEYALNAIDEVLAEPNLDVDWHDVRNVLAEAIGEVPLRGRG</sequence>
<dbReference type="Gene3D" id="2.10.260.10">
    <property type="match status" value="1"/>
</dbReference>
<dbReference type="Pfam" id="PF04014">
    <property type="entry name" value="MazE_antitoxin"/>
    <property type="match status" value="1"/>
</dbReference>
<gene>
    <name evidence="3" type="ORF">Q5761_06095</name>
</gene>
<dbReference type="SMART" id="SM00966">
    <property type="entry name" value="SpoVT_AbrB"/>
    <property type="match status" value="1"/>
</dbReference>
<evidence type="ECO:0000313" key="4">
    <source>
        <dbReference type="Proteomes" id="UP001304683"/>
    </source>
</evidence>
<proteinExistence type="predicted"/>
<name>A0ABZ0QTN3_9FIRM</name>
<dbReference type="RefSeq" id="WP_318751570.1">
    <property type="nucleotide sequence ID" value="NZ_CP132508.1"/>
</dbReference>
<dbReference type="PROSITE" id="PS51740">
    <property type="entry name" value="SPOVT_ABRB"/>
    <property type="match status" value="1"/>
</dbReference>
<protein>
    <submittedName>
        <fullName evidence="3">AbrB/MazE/SpoVT family DNA-binding domain-containing protein</fullName>
    </submittedName>
</protein>
<dbReference type="Proteomes" id="UP001304683">
    <property type="component" value="Chromosome"/>
</dbReference>
<dbReference type="InterPro" id="IPR007159">
    <property type="entry name" value="SpoVT-AbrB_dom"/>
</dbReference>
<accession>A0ABZ0QTN3</accession>
<evidence type="ECO:0000313" key="3">
    <source>
        <dbReference type="EMBL" id="WPD20199.1"/>
    </source>
</evidence>
<evidence type="ECO:0000259" key="2">
    <source>
        <dbReference type="PROSITE" id="PS51740"/>
    </source>
</evidence>
<dbReference type="PANTHER" id="PTHR36432:SF4">
    <property type="entry name" value="TRANSITION STATE REGULATOR ABH-RELATED"/>
    <property type="match status" value="1"/>
</dbReference>
<evidence type="ECO:0000256" key="1">
    <source>
        <dbReference type="PROSITE-ProRule" id="PRU01076"/>
    </source>
</evidence>
<dbReference type="InterPro" id="IPR052731">
    <property type="entry name" value="B_subtilis_Trans_State_Reg"/>
</dbReference>